<reference evidence="3" key="1">
    <citation type="journal article" date="2019" name="Int. J. Syst. Evol. Microbiol.">
        <title>The Global Catalogue of Microorganisms (GCM) 10K type strain sequencing project: providing services to taxonomists for standard genome sequencing and annotation.</title>
        <authorList>
            <consortium name="The Broad Institute Genomics Platform"/>
            <consortium name="The Broad Institute Genome Sequencing Center for Infectious Disease"/>
            <person name="Wu L."/>
            <person name="Ma J."/>
        </authorList>
    </citation>
    <scope>NUCLEOTIDE SEQUENCE [LARGE SCALE GENOMIC DNA]</scope>
    <source>
        <strain evidence="3">KCTC 22814</strain>
    </source>
</reference>
<dbReference type="InterPro" id="IPR025187">
    <property type="entry name" value="DUF4112"/>
</dbReference>
<accession>A0ABW6BNT4</accession>
<organism evidence="2 3">
    <name type="scientific">Sphingobacterium bambusae</name>
    <dbReference type="NCBI Taxonomy" id="662858"/>
    <lineage>
        <taxon>Bacteria</taxon>
        <taxon>Pseudomonadati</taxon>
        <taxon>Bacteroidota</taxon>
        <taxon>Sphingobacteriia</taxon>
        <taxon>Sphingobacteriales</taxon>
        <taxon>Sphingobacteriaceae</taxon>
        <taxon>Sphingobacterium</taxon>
    </lineage>
</organism>
<dbReference type="EMBL" id="JBHUPB010000012">
    <property type="protein sequence ID" value="MFD2969370.1"/>
    <property type="molecule type" value="Genomic_DNA"/>
</dbReference>
<protein>
    <submittedName>
        <fullName evidence="2">DUF4112 domain-containing protein</fullName>
    </submittedName>
</protein>
<proteinExistence type="predicted"/>
<feature type="transmembrane region" description="Helical" evidence="1">
    <location>
        <begin position="75"/>
        <end position="99"/>
    </location>
</feature>
<dbReference type="Pfam" id="PF13430">
    <property type="entry name" value="DUF4112"/>
    <property type="match status" value="1"/>
</dbReference>
<keyword evidence="3" id="KW-1185">Reference proteome</keyword>
<keyword evidence="1" id="KW-0812">Transmembrane</keyword>
<gene>
    <name evidence="2" type="ORF">ACFS7Y_18390</name>
</gene>
<dbReference type="RefSeq" id="WP_320186575.1">
    <property type="nucleotide sequence ID" value="NZ_CP138332.1"/>
</dbReference>
<keyword evidence="1" id="KW-1133">Transmembrane helix</keyword>
<dbReference type="PANTHER" id="PTHR35519:SF2">
    <property type="entry name" value="PH DOMAIN PROTEIN"/>
    <property type="match status" value="1"/>
</dbReference>
<comment type="caution">
    <text evidence="2">The sequence shown here is derived from an EMBL/GenBank/DDBJ whole genome shotgun (WGS) entry which is preliminary data.</text>
</comment>
<evidence type="ECO:0000313" key="2">
    <source>
        <dbReference type="EMBL" id="MFD2969370.1"/>
    </source>
</evidence>
<sequence length="155" mass="17439">MDALEKSRLDNEFRWVERVSTLMDSKFSIGGFRFGLDPILGLFPIVGQGISFATALLLVLIMYRHGVSSKVATKMLLNVIVDAGIGAIPLLGNVFDFFFKANKKNIKLLKAYHYDGKHQGSAKKLLAFIFVSLLLLCVFMFYVLWLLGEWVIGLF</sequence>
<keyword evidence="1" id="KW-0472">Membrane</keyword>
<evidence type="ECO:0000313" key="3">
    <source>
        <dbReference type="Proteomes" id="UP001597525"/>
    </source>
</evidence>
<feature type="transmembrane region" description="Helical" evidence="1">
    <location>
        <begin position="125"/>
        <end position="147"/>
    </location>
</feature>
<dbReference type="Proteomes" id="UP001597525">
    <property type="component" value="Unassembled WGS sequence"/>
</dbReference>
<evidence type="ECO:0000256" key="1">
    <source>
        <dbReference type="SAM" id="Phobius"/>
    </source>
</evidence>
<dbReference type="PANTHER" id="PTHR35519">
    <property type="entry name" value="MEMBRANE PROTEINS"/>
    <property type="match status" value="1"/>
</dbReference>
<name>A0ABW6BNT4_9SPHI</name>
<feature type="transmembrane region" description="Helical" evidence="1">
    <location>
        <begin position="39"/>
        <end position="63"/>
    </location>
</feature>